<evidence type="ECO:0000313" key="1">
    <source>
        <dbReference type="EMBL" id="CAA9993950.1"/>
    </source>
</evidence>
<organism evidence="1 2">
    <name type="scientific">Nesidiocoris tenuis</name>
    <dbReference type="NCBI Taxonomy" id="355587"/>
    <lineage>
        <taxon>Eukaryota</taxon>
        <taxon>Metazoa</taxon>
        <taxon>Ecdysozoa</taxon>
        <taxon>Arthropoda</taxon>
        <taxon>Hexapoda</taxon>
        <taxon>Insecta</taxon>
        <taxon>Pterygota</taxon>
        <taxon>Neoptera</taxon>
        <taxon>Paraneoptera</taxon>
        <taxon>Hemiptera</taxon>
        <taxon>Heteroptera</taxon>
        <taxon>Panheteroptera</taxon>
        <taxon>Cimicomorpha</taxon>
        <taxon>Miridae</taxon>
        <taxon>Dicyphina</taxon>
        <taxon>Nesidiocoris</taxon>
    </lineage>
</organism>
<dbReference type="Proteomes" id="UP000479000">
    <property type="component" value="Unassembled WGS sequence"/>
</dbReference>
<sequence length="230" mass="26320">MNGSCLLNKHHPTKDQRVSYAYTLRRRRRKKIVDLRNGPNSSTCSALVLPAPTYPFSTTCGIFRIPCCSGSLFLLKPCPLSWPGLTAYLTWSYPSTGKYRGRVGAVAAFPTNIKHNQHKSTLARRTSSPVTRSPHRVFFSADLLYSRVFAELRADFRSYRRSREKTEMIFVEKSGVSYIYCEVYLEKSREMCPWSTRMSLDIVQVPVETILRKGRAAEEVEKVITDFCTK</sequence>
<protein>
    <submittedName>
        <fullName evidence="1">Uncharacterized protein</fullName>
    </submittedName>
</protein>
<dbReference type="AlphaFoldDB" id="A0A6H5FXL5"/>
<name>A0A6H5FXL5_9HEMI</name>
<accession>A0A6H5FXL5</accession>
<keyword evidence="2" id="KW-1185">Reference proteome</keyword>
<gene>
    <name evidence="1" type="ORF">NTEN_LOCUS789</name>
</gene>
<proteinExistence type="predicted"/>
<dbReference type="EMBL" id="CADCXU010001401">
    <property type="protein sequence ID" value="CAA9993950.1"/>
    <property type="molecule type" value="Genomic_DNA"/>
</dbReference>
<evidence type="ECO:0000313" key="2">
    <source>
        <dbReference type="Proteomes" id="UP000479000"/>
    </source>
</evidence>
<reference evidence="1 2" key="1">
    <citation type="submission" date="2020-02" db="EMBL/GenBank/DDBJ databases">
        <authorList>
            <person name="Ferguson B K."/>
        </authorList>
    </citation>
    <scope>NUCLEOTIDE SEQUENCE [LARGE SCALE GENOMIC DNA]</scope>
</reference>